<reference evidence="5" key="1">
    <citation type="submission" date="2025-08" db="UniProtKB">
        <authorList>
            <consortium name="RefSeq"/>
        </authorList>
    </citation>
    <scope>IDENTIFICATION</scope>
</reference>
<sequence length="587" mass="65574">MKLRIRFRGRRELIELSNTHEIILSDVKRAVCQQLSLSDNSFQLSLDGKTLLPTENGSTLRDLGIVGGDLLHVLFNEATTSGTSFASAAERGATKNKTQDGNQELLEQLLQMGFAKESALRALHTTKAISLNEALDILSREQISTSNAPSTSKEPCHLHEAMDTEKSNTNENPTVNKKQMDKKEMAEAHGDDDRSKDTKYHPNVTYQPSREDTQKLRKIEYTPKALLCRDGIPYLLQMCYEQALITTLHEAVCIAIHVLMLETGFVNHITQESVDKHPQSDEGPSTSTKEDTIIPSYTPVVPDNWRTNCGAKFVYVHPACPRLTCRLVCTSLGPYVLAHGMSTSPSCSEVHQCRLSAADFVKGNVDLRANILGAADVYRNLQRLSLSVKDQIAYPLLSSMRHELNLEEIYGFMALPAEVKLMVLCLLPVKCILNMSVTCRELHALADDHTLWQHLCFRDFGLLTKGKYSSWKTEYGRHHKDVIEKERNRQILSQAQRYYDQPGIYNPYAPFTPPGILGGRHDLFPSVPYMPGGIQPVPGSIPRPGNLPRPRFDPFGPAPDMDIIPGSRRYPPGRGRGRGGFPPGPFF</sequence>
<evidence type="ECO:0000313" key="5">
    <source>
        <dbReference type="RefSeq" id="XP_031555874.1"/>
    </source>
</evidence>
<dbReference type="AlphaFoldDB" id="A0A6P8HHJ2"/>
<proteinExistence type="predicted"/>
<dbReference type="InParanoid" id="A0A6P8HHJ2"/>
<dbReference type="OrthoDB" id="101791at2759"/>
<evidence type="ECO:0000259" key="2">
    <source>
        <dbReference type="PROSITE" id="PS50030"/>
    </source>
</evidence>
<dbReference type="FunCoup" id="A0A6P8HHJ2">
    <property type="interactions" value="1186"/>
</dbReference>
<dbReference type="InterPro" id="IPR036047">
    <property type="entry name" value="F-box-like_dom_sf"/>
</dbReference>
<dbReference type="Gene3D" id="3.40.1000.30">
    <property type="match status" value="1"/>
</dbReference>
<dbReference type="RefSeq" id="XP_031555874.1">
    <property type="nucleotide sequence ID" value="XM_031700014.1"/>
</dbReference>
<dbReference type="Pfam" id="PF11566">
    <property type="entry name" value="PI31_Prot_N"/>
    <property type="match status" value="1"/>
</dbReference>
<name>A0A6P8HHJ2_ACTTE</name>
<dbReference type="SUPFAM" id="SSF81383">
    <property type="entry name" value="F-box domain"/>
    <property type="match status" value="1"/>
</dbReference>
<dbReference type="Pfam" id="PF12937">
    <property type="entry name" value="F-box-like"/>
    <property type="match status" value="1"/>
</dbReference>
<dbReference type="CDD" id="cd22087">
    <property type="entry name" value="F-box_FBXO7"/>
    <property type="match status" value="1"/>
</dbReference>
<dbReference type="Gene3D" id="1.20.1280.50">
    <property type="match status" value="1"/>
</dbReference>
<dbReference type="InterPro" id="IPR015940">
    <property type="entry name" value="UBA"/>
</dbReference>
<dbReference type="PROSITE" id="PS50030">
    <property type="entry name" value="UBA"/>
    <property type="match status" value="1"/>
</dbReference>
<dbReference type="Gene3D" id="1.10.8.10">
    <property type="entry name" value="DNA helicase RuvA subunit, C-terminal domain"/>
    <property type="match status" value="1"/>
</dbReference>
<dbReference type="SUPFAM" id="SSF46934">
    <property type="entry name" value="UBA-like"/>
    <property type="match status" value="1"/>
</dbReference>
<feature type="domain" description="UBA" evidence="2">
    <location>
        <begin position="100"/>
        <end position="141"/>
    </location>
</feature>
<dbReference type="GO" id="GO:0019901">
    <property type="term" value="F:protein kinase binding"/>
    <property type="evidence" value="ECO:0007669"/>
    <property type="project" value="InterPro"/>
</dbReference>
<feature type="compositionally biased region" description="Basic and acidic residues" evidence="1">
    <location>
        <begin position="178"/>
        <end position="200"/>
    </location>
</feature>
<dbReference type="GeneID" id="116292663"/>
<dbReference type="PANTHER" id="PTHR15537:SF2">
    <property type="entry name" value="F-BOX ONLY PROTEIN 7"/>
    <property type="match status" value="1"/>
</dbReference>
<dbReference type="KEGG" id="aten:116292663"/>
<organism evidence="4 5">
    <name type="scientific">Actinia tenebrosa</name>
    <name type="common">Australian red waratah sea anemone</name>
    <dbReference type="NCBI Taxonomy" id="6105"/>
    <lineage>
        <taxon>Eukaryota</taxon>
        <taxon>Metazoa</taxon>
        <taxon>Cnidaria</taxon>
        <taxon>Anthozoa</taxon>
        <taxon>Hexacorallia</taxon>
        <taxon>Actiniaria</taxon>
        <taxon>Actiniidae</taxon>
        <taxon>Actinia</taxon>
    </lineage>
</organism>
<dbReference type="InterPro" id="IPR001810">
    <property type="entry name" value="F-box_dom"/>
</dbReference>
<evidence type="ECO:0000259" key="3">
    <source>
        <dbReference type="PROSITE" id="PS50181"/>
    </source>
</evidence>
<gene>
    <name evidence="5" type="primary">LOC116292663</name>
</gene>
<dbReference type="InterPro" id="IPR047118">
    <property type="entry name" value="Fbxo7"/>
</dbReference>
<dbReference type="InterPro" id="IPR021625">
    <property type="entry name" value="PI31_Prot_N"/>
</dbReference>
<dbReference type="Proteomes" id="UP000515163">
    <property type="component" value="Unplaced"/>
</dbReference>
<accession>A0A6P8HHJ2</accession>
<dbReference type="GO" id="GO:1903599">
    <property type="term" value="P:positive regulation of autophagy of mitochondrion"/>
    <property type="evidence" value="ECO:0007669"/>
    <property type="project" value="TreeGrafter"/>
</dbReference>
<dbReference type="SMART" id="SM00256">
    <property type="entry name" value="FBOX"/>
    <property type="match status" value="1"/>
</dbReference>
<dbReference type="PANTHER" id="PTHR15537">
    <property type="entry name" value="F-BOX ONLY PROTEIN 7"/>
    <property type="match status" value="1"/>
</dbReference>
<dbReference type="Pfam" id="PF22562">
    <property type="entry name" value="UBA_7"/>
    <property type="match status" value="1"/>
</dbReference>
<dbReference type="InterPro" id="IPR029071">
    <property type="entry name" value="Ubiquitin-like_domsf"/>
</dbReference>
<feature type="region of interest" description="Disordered" evidence="1">
    <location>
        <begin position="539"/>
        <end position="587"/>
    </location>
</feature>
<dbReference type="PROSITE" id="PS50181">
    <property type="entry name" value="FBOX"/>
    <property type="match status" value="1"/>
</dbReference>
<protein>
    <submittedName>
        <fullName evidence="5">F-box only protein 7-like isoform X1</fullName>
    </submittedName>
</protein>
<evidence type="ECO:0000256" key="1">
    <source>
        <dbReference type="SAM" id="MobiDB-lite"/>
    </source>
</evidence>
<feature type="region of interest" description="Disordered" evidence="1">
    <location>
        <begin position="161"/>
        <end position="212"/>
    </location>
</feature>
<dbReference type="SUPFAM" id="SSF54236">
    <property type="entry name" value="Ubiquitin-like"/>
    <property type="match status" value="1"/>
</dbReference>
<keyword evidence="4" id="KW-1185">Reference proteome</keyword>
<feature type="region of interest" description="Disordered" evidence="1">
    <location>
        <begin position="273"/>
        <end position="293"/>
    </location>
</feature>
<dbReference type="InterPro" id="IPR009060">
    <property type="entry name" value="UBA-like_sf"/>
</dbReference>
<evidence type="ECO:0000313" key="4">
    <source>
        <dbReference type="Proteomes" id="UP000515163"/>
    </source>
</evidence>
<feature type="domain" description="F-box" evidence="3">
    <location>
        <begin position="409"/>
        <end position="455"/>
    </location>
</feature>